<dbReference type="GO" id="GO:0005634">
    <property type="term" value="C:nucleus"/>
    <property type="evidence" value="ECO:0007669"/>
    <property type="project" value="TreeGrafter"/>
</dbReference>
<dbReference type="InterPro" id="IPR008271">
    <property type="entry name" value="Ser/Thr_kinase_AS"/>
</dbReference>
<reference evidence="9" key="2">
    <citation type="journal article" date="2021" name="Genome Biol. Evol.">
        <title>Developing a high-quality reference genome for a parasitic bivalve with doubly uniparental inheritance (Bivalvia: Unionida).</title>
        <authorList>
            <person name="Smith C.H."/>
        </authorList>
    </citation>
    <scope>NUCLEOTIDE SEQUENCE</scope>
    <source>
        <strain evidence="9">CHS0354</strain>
        <tissue evidence="9">Mantle</tissue>
    </source>
</reference>
<dbReference type="FunFam" id="3.30.200.20:FF:000042">
    <property type="entry name" value="Aurora kinase A"/>
    <property type="match status" value="1"/>
</dbReference>
<dbReference type="Gene3D" id="1.10.510.10">
    <property type="entry name" value="Transferase(Phosphotransferase) domain 1"/>
    <property type="match status" value="1"/>
</dbReference>
<evidence type="ECO:0000256" key="6">
    <source>
        <dbReference type="PROSITE-ProRule" id="PRU10141"/>
    </source>
</evidence>
<dbReference type="GO" id="GO:0035556">
    <property type="term" value="P:intracellular signal transduction"/>
    <property type="evidence" value="ECO:0007669"/>
    <property type="project" value="TreeGrafter"/>
</dbReference>
<dbReference type="PANTHER" id="PTHR24342:SF20">
    <property type="entry name" value="MYOSIN LIGHT CHAIN KINASE, SMOOTH MUSCLE"/>
    <property type="match status" value="1"/>
</dbReference>
<dbReference type="PROSITE" id="PS00108">
    <property type="entry name" value="PROTEIN_KINASE_ST"/>
    <property type="match status" value="1"/>
</dbReference>
<dbReference type="GO" id="GO:0005524">
    <property type="term" value="F:ATP binding"/>
    <property type="evidence" value="ECO:0007669"/>
    <property type="project" value="UniProtKB-UniRule"/>
</dbReference>
<protein>
    <recommendedName>
        <fullName evidence="8">Protein kinase domain-containing protein</fullName>
    </recommendedName>
</protein>
<evidence type="ECO:0000256" key="3">
    <source>
        <dbReference type="ARBA" id="ARBA00022741"/>
    </source>
</evidence>
<dbReference type="InterPro" id="IPR000719">
    <property type="entry name" value="Prot_kinase_dom"/>
</dbReference>
<gene>
    <name evidence="9" type="ORF">CHS0354_030165</name>
</gene>
<dbReference type="PANTHER" id="PTHR24342">
    <property type="entry name" value="SERINE/THREONINE-PROTEIN KINASE 17"/>
    <property type="match status" value="1"/>
</dbReference>
<evidence type="ECO:0000313" key="10">
    <source>
        <dbReference type="Proteomes" id="UP001195483"/>
    </source>
</evidence>
<dbReference type="EMBL" id="JAEAOA010001797">
    <property type="protein sequence ID" value="KAK3597615.1"/>
    <property type="molecule type" value="Genomic_DNA"/>
</dbReference>
<dbReference type="Pfam" id="PF00069">
    <property type="entry name" value="Pkinase"/>
    <property type="match status" value="1"/>
</dbReference>
<dbReference type="SUPFAM" id="SSF56112">
    <property type="entry name" value="Protein kinase-like (PK-like)"/>
    <property type="match status" value="1"/>
</dbReference>
<evidence type="ECO:0000256" key="5">
    <source>
        <dbReference type="ARBA" id="ARBA00022840"/>
    </source>
</evidence>
<dbReference type="Gene3D" id="3.30.200.20">
    <property type="entry name" value="Phosphorylase Kinase, domain 1"/>
    <property type="match status" value="1"/>
</dbReference>
<keyword evidence="2" id="KW-0808">Transferase</keyword>
<name>A0AAE0W287_9BIVA</name>
<dbReference type="CDD" id="cd14103">
    <property type="entry name" value="STKc_MLCK"/>
    <property type="match status" value="1"/>
</dbReference>
<evidence type="ECO:0000313" key="9">
    <source>
        <dbReference type="EMBL" id="KAK3597615.1"/>
    </source>
</evidence>
<reference evidence="9" key="1">
    <citation type="journal article" date="2021" name="Genome Biol. Evol.">
        <title>A High-Quality Reference Genome for a Parasitic Bivalve with Doubly Uniparental Inheritance (Bivalvia: Unionida).</title>
        <authorList>
            <person name="Smith C.H."/>
        </authorList>
    </citation>
    <scope>NUCLEOTIDE SEQUENCE</scope>
    <source>
        <strain evidence="9">CHS0354</strain>
    </source>
</reference>
<reference evidence="9" key="3">
    <citation type="submission" date="2023-05" db="EMBL/GenBank/DDBJ databases">
        <authorList>
            <person name="Smith C.H."/>
        </authorList>
    </citation>
    <scope>NUCLEOTIDE SEQUENCE</scope>
    <source>
        <strain evidence="9">CHS0354</strain>
        <tissue evidence="9">Mantle</tissue>
    </source>
</reference>
<evidence type="ECO:0000256" key="1">
    <source>
        <dbReference type="ARBA" id="ARBA00022527"/>
    </source>
</evidence>
<comment type="similarity">
    <text evidence="7">Belongs to the protein kinase superfamily.</text>
</comment>
<proteinExistence type="inferred from homology"/>
<keyword evidence="5 6" id="KW-0067">ATP-binding</keyword>
<evidence type="ECO:0000256" key="7">
    <source>
        <dbReference type="RuleBase" id="RU000304"/>
    </source>
</evidence>
<keyword evidence="4" id="KW-0418">Kinase</keyword>
<dbReference type="Proteomes" id="UP001195483">
    <property type="component" value="Unassembled WGS sequence"/>
</dbReference>
<feature type="domain" description="Protein kinase" evidence="8">
    <location>
        <begin position="66"/>
        <end position="321"/>
    </location>
</feature>
<dbReference type="InterPro" id="IPR011009">
    <property type="entry name" value="Kinase-like_dom_sf"/>
</dbReference>
<accession>A0AAE0W287</accession>
<dbReference type="GO" id="GO:0004674">
    <property type="term" value="F:protein serine/threonine kinase activity"/>
    <property type="evidence" value="ECO:0007669"/>
    <property type="project" value="UniProtKB-KW"/>
</dbReference>
<dbReference type="SMART" id="SM00220">
    <property type="entry name" value="S_TKc"/>
    <property type="match status" value="1"/>
</dbReference>
<dbReference type="FunFam" id="1.10.510.10:FF:000594">
    <property type="entry name" value="Myosin light chain kinase isoform-III"/>
    <property type="match status" value="1"/>
</dbReference>
<keyword evidence="1 7" id="KW-0723">Serine/threonine-protein kinase</keyword>
<dbReference type="AlphaFoldDB" id="A0AAE0W287"/>
<evidence type="ECO:0000256" key="4">
    <source>
        <dbReference type="ARBA" id="ARBA00022777"/>
    </source>
</evidence>
<dbReference type="PROSITE" id="PS00107">
    <property type="entry name" value="PROTEIN_KINASE_ATP"/>
    <property type="match status" value="1"/>
</dbReference>
<evidence type="ECO:0000256" key="2">
    <source>
        <dbReference type="ARBA" id="ARBA00022679"/>
    </source>
</evidence>
<feature type="binding site" evidence="6">
    <location>
        <position position="95"/>
    </location>
    <ligand>
        <name>ATP</name>
        <dbReference type="ChEBI" id="CHEBI:30616"/>
    </ligand>
</feature>
<keyword evidence="10" id="KW-1185">Reference proteome</keyword>
<sequence length="368" mass="42259">MLNVMGVFNDDQVCQHKLRCMALDTSDMSSSKVHVDESDPTGYEEPPFEPRDVQLRKGKLITDEYDIMDGLLGKGKFGKVQKCKEHKTGRMLAVKFIKIHDAQMKKDVINEIEIMKCMQHSRLLQLYDAFEGKDNVCLVLELITGGELFERVINDDFVLTERASVMFLRQICEGMEFMHSRNILHLDLKPENILCLTRQGNRIKIIDFGLARKYDPKGDLRVLFGTPEFMAPEVVNFDTVSPATDMWSVGIICYLLLSGLSPFMGQNQDDTLVNVTCAVWDFNAEEFDSVSNEAKDFISSLLIKSPVMRLSAKECLEHKWLRKSKKREGNLLDRSLSTKRLRKFVYRRKWQKAVNAMLALKRMGVQLS</sequence>
<dbReference type="InterPro" id="IPR017441">
    <property type="entry name" value="Protein_kinase_ATP_BS"/>
</dbReference>
<comment type="caution">
    <text evidence="9">The sequence shown here is derived from an EMBL/GenBank/DDBJ whole genome shotgun (WGS) entry which is preliminary data.</text>
</comment>
<dbReference type="PROSITE" id="PS50011">
    <property type="entry name" value="PROTEIN_KINASE_DOM"/>
    <property type="match status" value="1"/>
</dbReference>
<organism evidence="9 10">
    <name type="scientific">Potamilus streckersoni</name>
    <dbReference type="NCBI Taxonomy" id="2493646"/>
    <lineage>
        <taxon>Eukaryota</taxon>
        <taxon>Metazoa</taxon>
        <taxon>Spiralia</taxon>
        <taxon>Lophotrochozoa</taxon>
        <taxon>Mollusca</taxon>
        <taxon>Bivalvia</taxon>
        <taxon>Autobranchia</taxon>
        <taxon>Heteroconchia</taxon>
        <taxon>Palaeoheterodonta</taxon>
        <taxon>Unionida</taxon>
        <taxon>Unionoidea</taxon>
        <taxon>Unionidae</taxon>
        <taxon>Ambleminae</taxon>
        <taxon>Lampsilini</taxon>
        <taxon>Potamilus</taxon>
    </lineage>
</organism>
<evidence type="ECO:0000259" key="8">
    <source>
        <dbReference type="PROSITE" id="PS50011"/>
    </source>
</evidence>
<keyword evidence="3 6" id="KW-0547">Nucleotide-binding</keyword>
<dbReference type="GO" id="GO:0043065">
    <property type="term" value="P:positive regulation of apoptotic process"/>
    <property type="evidence" value="ECO:0007669"/>
    <property type="project" value="TreeGrafter"/>
</dbReference>